<evidence type="ECO:0000256" key="6">
    <source>
        <dbReference type="RuleBase" id="RU362059"/>
    </source>
</evidence>
<dbReference type="InterPro" id="IPR002213">
    <property type="entry name" value="UDP_glucos_trans"/>
</dbReference>
<feature type="signal peptide" evidence="7">
    <location>
        <begin position="1"/>
        <end position="15"/>
    </location>
</feature>
<keyword evidence="2 5" id="KW-0328">Glycosyltransferase</keyword>
<feature type="transmembrane region" description="Helical" evidence="6">
    <location>
        <begin position="477"/>
        <end position="498"/>
    </location>
</feature>
<evidence type="ECO:0000256" key="1">
    <source>
        <dbReference type="ARBA" id="ARBA00009995"/>
    </source>
</evidence>
<dbReference type="SUPFAM" id="SSF53756">
    <property type="entry name" value="UDP-Glycosyltransferase/glycogen phosphorylase"/>
    <property type="match status" value="1"/>
</dbReference>
<name>A0ABD6E3Y5_9BILA</name>
<sequence>MLILWLSLLLPLINGYKILVYAPKFAYSHLHFLGSIADTLVRSGHDVVMFVPELDPLLKSNGSTLARSIVKPFRLRDVSVRDSFRKDLWNKKGESLMQIFALISRLSKEQAEQCRAVLADEKILNELRSEHFDLGITEFWIGCGFAVFDKIGLKNFVGAFATGLMELMGAEIGLDFQPSYMTTQFSKYSDRMSYTERAGNLMTFLIASAMRKFYSSPIFEEAVDPYFKKGFNLKEKMESCSFIFVNSDELLAFPQPINHKVVYVGGIAVRQPKLLTKKFQNTLESASDGVVLVSFGTIVRSAEMPKEVKDSFLAVFRNFSKVKFIWKYENENDTKDDPPNLIRKQWIPQTDLLAHRNLRAFITHGGLNSITEAVNAGVPLIVIPFFGDQQKNAQTIKKRGVGIIVDRFDLSEETITAALQAVLSERYQLRAKHLAKMIHSKPLTPQERVVKYTEFAAEFGPITNFNSAALTLNVFQFYLLDILIPFAGIAILSLYFILKFMARILRFVLRQFSSVGKTKQD</sequence>
<dbReference type="GO" id="GO:0015020">
    <property type="term" value="F:glucuronosyltransferase activity"/>
    <property type="evidence" value="ECO:0007669"/>
    <property type="project" value="UniProtKB-EC"/>
</dbReference>
<keyword evidence="6" id="KW-1133">Transmembrane helix</keyword>
<proteinExistence type="inferred from homology"/>
<dbReference type="EC" id="2.4.1.17" evidence="6"/>
<comment type="caution">
    <text evidence="8">The sequence shown here is derived from an EMBL/GenBank/DDBJ whole genome shotgun (WGS) entry which is preliminary data.</text>
</comment>
<comment type="catalytic activity">
    <reaction evidence="4 6">
        <text>glucuronate acceptor + UDP-alpha-D-glucuronate = acceptor beta-D-glucuronoside + UDP + H(+)</text>
        <dbReference type="Rhea" id="RHEA:21032"/>
        <dbReference type="ChEBI" id="CHEBI:15378"/>
        <dbReference type="ChEBI" id="CHEBI:58052"/>
        <dbReference type="ChEBI" id="CHEBI:58223"/>
        <dbReference type="ChEBI" id="CHEBI:132367"/>
        <dbReference type="ChEBI" id="CHEBI:132368"/>
        <dbReference type="EC" id="2.4.1.17"/>
    </reaction>
</comment>
<keyword evidence="6" id="KW-0472">Membrane</keyword>
<accession>A0ABD6E3Y5</accession>
<dbReference type="GO" id="GO:0016020">
    <property type="term" value="C:membrane"/>
    <property type="evidence" value="ECO:0007669"/>
    <property type="project" value="UniProtKB-SubCell"/>
</dbReference>
<comment type="similarity">
    <text evidence="1 5">Belongs to the UDP-glycosyltransferase family.</text>
</comment>
<evidence type="ECO:0000256" key="2">
    <source>
        <dbReference type="ARBA" id="ARBA00022676"/>
    </source>
</evidence>
<dbReference type="Gene3D" id="3.40.50.2000">
    <property type="entry name" value="Glycogen Phosphorylase B"/>
    <property type="match status" value="1"/>
</dbReference>
<dbReference type="AlphaFoldDB" id="A0ABD6E3Y5"/>
<gene>
    <name evidence="8" type="ORF">AB6A40_001348</name>
</gene>
<feature type="chain" id="PRO_5044758688" description="UDP-glucuronosyltransferase" evidence="7">
    <location>
        <begin position="16"/>
        <end position="521"/>
    </location>
</feature>
<keyword evidence="7" id="KW-0732">Signal</keyword>
<dbReference type="Proteomes" id="UP001608902">
    <property type="component" value="Unassembled WGS sequence"/>
</dbReference>
<reference evidence="8 9" key="1">
    <citation type="submission" date="2024-08" db="EMBL/GenBank/DDBJ databases">
        <title>Gnathostoma spinigerum genome.</title>
        <authorList>
            <person name="Gonzalez-Bertolin B."/>
            <person name="Monzon S."/>
            <person name="Zaballos A."/>
            <person name="Jimenez P."/>
            <person name="Dekumyoy P."/>
            <person name="Varona S."/>
            <person name="Cuesta I."/>
            <person name="Sumanam S."/>
            <person name="Adisakwattana P."/>
            <person name="Gasser R.B."/>
            <person name="Hernandez-Gonzalez A."/>
            <person name="Young N.D."/>
            <person name="Perteguer M.J."/>
        </authorList>
    </citation>
    <scope>NUCLEOTIDE SEQUENCE [LARGE SCALE GENOMIC DNA]</scope>
    <source>
        <strain evidence="8">AL3</strain>
        <tissue evidence="8">Liver</tissue>
    </source>
</reference>
<evidence type="ECO:0000313" key="9">
    <source>
        <dbReference type="Proteomes" id="UP001608902"/>
    </source>
</evidence>
<keyword evidence="9" id="KW-1185">Reference proteome</keyword>
<evidence type="ECO:0000313" key="8">
    <source>
        <dbReference type="EMBL" id="MFH4974639.1"/>
    </source>
</evidence>
<keyword evidence="6" id="KW-0812">Transmembrane</keyword>
<dbReference type="PANTHER" id="PTHR48043">
    <property type="entry name" value="EG:EG0003.4 PROTEIN-RELATED"/>
    <property type="match status" value="1"/>
</dbReference>
<evidence type="ECO:0000256" key="5">
    <source>
        <dbReference type="RuleBase" id="RU003718"/>
    </source>
</evidence>
<dbReference type="FunFam" id="3.40.50.2000:FF:000021">
    <property type="entry name" value="UDP-glucuronosyltransferase"/>
    <property type="match status" value="1"/>
</dbReference>
<dbReference type="Pfam" id="PF00201">
    <property type="entry name" value="UDPGT"/>
    <property type="match status" value="1"/>
</dbReference>
<dbReference type="CDD" id="cd03784">
    <property type="entry name" value="GT1_Gtf-like"/>
    <property type="match status" value="1"/>
</dbReference>
<evidence type="ECO:0000256" key="4">
    <source>
        <dbReference type="ARBA" id="ARBA00047475"/>
    </source>
</evidence>
<dbReference type="EMBL" id="JBGFUD010000491">
    <property type="protein sequence ID" value="MFH4974639.1"/>
    <property type="molecule type" value="Genomic_DNA"/>
</dbReference>
<evidence type="ECO:0000256" key="7">
    <source>
        <dbReference type="SAM" id="SignalP"/>
    </source>
</evidence>
<dbReference type="PANTHER" id="PTHR48043:SF145">
    <property type="entry name" value="FI06409P-RELATED"/>
    <property type="match status" value="1"/>
</dbReference>
<keyword evidence="3 5" id="KW-0808">Transferase</keyword>
<comment type="subcellular location">
    <subcellularLocation>
        <location evidence="6">Membrane</location>
        <topology evidence="6">Single-pass membrane protein</topology>
    </subcellularLocation>
</comment>
<protein>
    <recommendedName>
        <fullName evidence="6">UDP-glucuronosyltransferase</fullName>
        <ecNumber evidence="6">2.4.1.17</ecNumber>
    </recommendedName>
</protein>
<evidence type="ECO:0000256" key="3">
    <source>
        <dbReference type="ARBA" id="ARBA00022679"/>
    </source>
</evidence>
<dbReference type="PROSITE" id="PS00375">
    <property type="entry name" value="UDPGT"/>
    <property type="match status" value="1"/>
</dbReference>
<dbReference type="InterPro" id="IPR035595">
    <property type="entry name" value="UDP_glycos_trans_CS"/>
</dbReference>
<organism evidence="8 9">
    <name type="scientific">Gnathostoma spinigerum</name>
    <dbReference type="NCBI Taxonomy" id="75299"/>
    <lineage>
        <taxon>Eukaryota</taxon>
        <taxon>Metazoa</taxon>
        <taxon>Ecdysozoa</taxon>
        <taxon>Nematoda</taxon>
        <taxon>Chromadorea</taxon>
        <taxon>Rhabditida</taxon>
        <taxon>Spirurina</taxon>
        <taxon>Gnathostomatomorpha</taxon>
        <taxon>Gnathostomatoidea</taxon>
        <taxon>Gnathostomatidae</taxon>
        <taxon>Gnathostoma</taxon>
    </lineage>
</organism>
<dbReference type="InterPro" id="IPR050271">
    <property type="entry name" value="UDP-glycosyltransferase"/>
</dbReference>